<accession>A0AAJ0FZN4</accession>
<protein>
    <recommendedName>
        <fullName evidence="3">AB hydrolase-1 domain-containing protein</fullName>
    </recommendedName>
</protein>
<evidence type="ECO:0000259" key="3">
    <source>
        <dbReference type="Pfam" id="PF00561"/>
    </source>
</evidence>
<dbReference type="SUPFAM" id="SSF53474">
    <property type="entry name" value="alpha/beta-Hydrolases"/>
    <property type="match status" value="1"/>
</dbReference>
<dbReference type="EMBL" id="JASWJB010000071">
    <property type="protein sequence ID" value="KAK2601725.1"/>
    <property type="molecule type" value="Genomic_DNA"/>
</dbReference>
<feature type="domain" description="AB hydrolase-1" evidence="3">
    <location>
        <begin position="83"/>
        <end position="238"/>
    </location>
</feature>
<dbReference type="Proteomes" id="UP001251528">
    <property type="component" value="Unassembled WGS sequence"/>
</dbReference>
<dbReference type="GO" id="GO:0008233">
    <property type="term" value="F:peptidase activity"/>
    <property type="evidence" value="ECO:0007669"/>
    <property type="project" value="InterPro"/>
</dbReference>
<dbReference type="Gene3D" id="3.40.50.1820">
    <property type="entry name" value="alpha/beta hydrolase"/>
    <property type="match status" value="1"/>
</dbReference>
<proteinExistence type="inferred from homology"/>
<dbReference type="Pfam" id="PF00561">
    <property type="entry name" value="Abhydrolase_1"/>
    <property type="match status" value="1"/>
</dbReference>
<dbReference type="InterPro" id="IPR002410">
    <property type="entry name" value="Peptidase_S33"/>
</dbReference>
<dbReference type="AlphaFoldDB" id="A0AAJ0FZN4"/>
<dbReference type="InterPro" id="IPR051601">
    <property type="entry name" value="Serine_prot/Carboxylest_S33"/>
</dbReference>
<comment type="caution">
    <text evidence="4">The sequence shown here is derived from an EMBL/GenBank/DDBJ whole genome shotgun (WGS) entry which is preliminary data.</text>
</comment>
<reference evidence="4" key="1">
    <citation type="submission" date="2023-06" db="EMBL/GenBank/DDBJ databases">
        <title>Conoideocrella luteorostrata (Hypocreales: Clavicipitaceae), a potential biocontrol fungus for elongate hemlock scale in United States Christmas tree production areas.</title>
        <authorList>
            <person name="Barrett H."/>
            <person name="Lovett B."/>
            <person name="Macias A.M."/>
            <person name="Stajich J.E."/>
            <person name="Kasson M.T."/>
        </authorList>
    </citation>
    <scope>NUCLEOTIDE SEQUENCE</scope>
    <source>
        <strain evidence="4">ARSEF 14590</strain>
    </source>
</reference>
<evidence type="ECO:0000313" key="4">
    <source>
        <dbReference type="EMBL" id="KAK2601725.1"/>
    </source>
</evidence>
<dbReference type="InterPro" id="IPR000073">
    <property type="entry name" value="AB_hydrolase_1"/>
</dbReference>
<dbReference type="PRINTS" id="PR00793">
    <property type="entry name" value="PROAMNOPTASE"/>
</dbReference>
<keyword evidence="5" id="KW-1185">Reference proteome</keyword>
<comment type="similarity">
    <text evidence="1">Belongs to the peptidase S33 family.</text>
</comment>
<keyword evidence="2" id="KW-0378">Hydrolase</keyword>
<sequence>MPPAILDIPLATILSTKEHLLPGQVKVTTFFFQVPLDYENPSSGLSIQLYARRIVKHERPIFPHDEEDAKEIGTSSKDLKPYMVYLEGGPGFGNSSPADHPVTRAALPRGYQVLFIDHRGTGLSTPVSTAMLAKVGDADAQAKYLRLMRQDNTVRDCEAVRKCLTQGWPDQKAPWSIFGQSYGGFISLSYLSMHPEGLRESFLTGGLAPVGKTAEQVYDATFRKTAERNERYFAKFPEDVETLREVAQYIESQQGRKVALPAGGFLTVPRLLTIGIAFGGHGGFDTVHSTLTSLKTSLDQFGFFTRASLAPLESFTPFDTNIIYAILHEAIYCDGPNSASNWAANRVGSARSGPFAWLKPDFTVTGSSGPLYFSGEMIFPFHFETYPELIPLREVAEKLATYTDWPALYDEGRLRNNDVPLYAVSYIEDMYVEYHLARHTSNLVKGSKVFETNVMYHNAVRAKADEVMRQLFSLRDDVLD</sequence>
<gene>
    <name evidence="4" type="ORF">QQS21_004713</name>
</gene>
<organism evidence="4 5">
    <name type="scientific">Conoideocrella luteorostrata</name>
    <dbReference type="NCBI Taxonomy" id="1105319"/>
    <lineage>
        <taxon>Eukaryota</taxon>
        <taxon>Fungi</taxon>
        <taxon>Dikarya</taxon>
        <taxon>Ascomycota</taxon>
        <taxon>Pezizomycotina</taxon>
        <taxon>Sordariomycetes</taxon>
        <taxon>Hypocreomycetidae</taxon>
        <taxon>Hypocreales</taxon>
        <taxon>Clavicipitaceae</taxon>
        <taxon>Conoideocrella</taxon>
    </lineage>
</organism>
<dbReference type="PANTHER" id="PTHR43248:SF2">
    <property type="entry name" value="PROLYL AMINOPEPTIDASE"/>
    <property type="match status" value="1"/>
</dbReference>
<dbReference type="GO" id="GO:0006508">
    <property type="term" value="P:proteolysis"/>
    <property type="evidence" value="ECO:0007669"/>
    <property type="project" value="InterPro"/>
</dbReference>
<name>A0AAJ0FZN4_9HYPO</name>
<evidence type="ECO:0000313" key="5">
    <source>
        <dbReference type="Proteomes" id="UP001251528"/>
    </source>
</evidence>
<evidence type="ECO:0000256" key="1">
    <source>
        <dbReference type="ARBA" id="ARBA00010088"/>
    </source>
</evidence>
<dbReference type="PANTHER" id="PTHR43248">
    <property type="entry name" value="2-SUCCINYL-6-HYDROXY-2,4-CYCLOHEXADIENE-1-CARBOXYLATE SYNTHASE"/>
    <property type="match status" value="1"/>
</dbReference>
<evidence type="ECO:0000256" key="2">
    <source>
        <dbReference type="ARBA" id="ARBA00022801"/>
    </source>
</evidence>
<dbReference type="InterPro" id="IPR029058">
    <property type="entry name" value="AB_hydrolase_fold"/>
</dbReference>